<name>A0A8T0SCH4_PANVG</name>
<feature type="non-terminal residue" evidence="2">
    <location>
        <position position="134"/>
    </location>
</feature>
<dbReference type="EMBL" id="CM029045">
    <property type="protein sequence ID" value="KAG2594788.1"/>
    <property type="molecule type" value="Genomic_DNA"/>
</dbReference>
<organism evidence="2 3">
    <name type="scientific">Panicum virgatum</name>
    <name type="common">Blackwell switchgrass</name>
    <dbReference type="NCBI Taxonomy" id="38727"/>
    <lineage>
        <taxon>Eukaryota</taxon>
        <taxon>Viridiplantae</taxon>
        <taxon>Streptophyta</taxon>
        <taxon>Embryophyta</taxon>
        <taxon>Tracheophyta</taxon>
        <taxon>Spermatophyta</taxon>
        <taxon>Magnoliopsida</taxon>
        <taxon>Liliopsida</taxon>
        <taxon>Poales</taxon>
        <taxon>Poaceae</taxon>
        <taxon>PACMAD clade</taxon>
        <taxon>Panicoideae</taxon>
        <taxon>Panicodae</taxon>
        <taxon>Paniceae</taxon>
        <taxon>Panicinae</taxon>
        <taxon>Panicum</taxon>
        <taxon>Panicum sect. Hiantes</taxon>
    </lineage>
</organism>
<dbReference type="AlphaFoldDB" id="A0A8T0SCH4"/>
<proteinExistence type="predicted"/>
<dbReference type="Proteomes" id="UP000823388">
    <property type="component" value="Chromosome 5K"/>
</dbReference>
<gene>
    <name evidence="2" type="ORF">PVAP13_5KG020301</name>
</gene>
<evidence type="ECO:0000256" key="1">
    <source>
        <dbReference type="SAM" id="MobiDB-lite"/>
    </source>
</evidence>
<evidence type="ECO:0000313" key="2">
    <source>
        <dbReference type="EMBL" id="KAG2594788.1"/>
    </source>
</evidence>
<evidence type="ECO:0000313" key="3">
    <source>
        <dbReference type="Proteomes" id="UP000823388"/>
    </source>
</evidence>
<reference evidence="2" key="1">
    <citation type="submission" date="2020-05" db="EMBL/GenBank/DDBJ databases">
        <title>WGS assembly of Panicum virgatum.</title>
        <authorList>
            <person name="Lovell J.T."/>
            <person name="Jenkins J."/>
            <person name="Shu S."/>
            <person name="Juenger T.E."/>
            <person name="Schmutz J."/>
        </authorList>
    </citation>
    <scope>NUCLEOTIDE SEQUENCE</scope>
    <source>
        <strain evidence="2">AP13</strain>
    </source>
</reference>
<accession>A0A8T0SCH4</accession>
<sequence>MKNLENEVKWAANQSATVWFFHKKFGEDTRLTEEIHLRELFEMYEAEMRCHVIVAIVDNSKVAEVVLTDELEPLCMVAPDEWPPANQNEASASKEAESQGTTAKGADAIETDLFDNEEEYVGIDDEHIYMPPVP</sequence>
<keyword evidence="3" id="KW-1185">Reference proteome</keyword>
<comment type="caution">
    <text evidence="2">The sequence shown here is derived from an EMBL/GenBank/DDBJ whole genome shotgun (WGS) entry which is preliminary data.</text>
</comment>
<feature type="region of interest" description="Disordered" evidence="1">
    <location>
        <begin position="79"/>
        <end position="113"/>
    </location>
</feature>
<protein>
    <submittedName>
        <fullName evidence="2">Uncharacterized protein</fullName>
    </submittedName>
</protein>